<dbReference type="EMBL" id="RHJS01000002">
    <property type="protein sequence ID" value="RRK34019.1"/>
    <property type="molecule type" value="Genomic_DNA"/>
</dbReference>
<organism evidence="1 2">
    <name type="scientific">Schaedlerella arabinosiphila</name>
    <dbReference type="NCBI Taxonomy" id="2044587"/>
    <lineage>
        <taxon>Bacteria</taxon>
        <taxon>Bacillati</taxon>
        <taxon>Bacillota</taxon>
        <taxon>Clostridia</taxon>
        <taxon>Lachnospirales</taxon>
        <taxon>Lachnospiraceae</taxon>
        <taxon>Schaedlerella</taxon>
    </lineage>
</organism>
<dbReference type="Proteomes" id="UP000274920">
    <property type="component" value="Unassembled WGS sequence"/>
</dbReference>
<evidence type="ECO:0000313" key="2">
    <source>
        <dbReference type="Proteomes" id="UP000274920"/>
    </source>
</evidence>
<accession>A0A3R8JQR7</accession>
<proteinExistence type="predicted"/>
<gene>
    <name evidence="1" type="ORF">EBB54_23715</name>
</gene>
<sequence>MKIWGNFIWSFEHKFIKEYITSIMTKRDIGDIVSTDKNKADENKSRKERIMTTVNFVYCLNSEHYETLHSKEKKQGLILVRSCKVRKRKITV</sequence>
<reference evidence="1" key="1">
    <citation type="submission" date="2018-10" db="EMBL/GenBank/DDBJ databases">
        <title>Schaedlerella arabinophila gen. nov. sp. nov., isolated from the mouse intestinal tract and comparative analysis with the genome of the closely related altered Schaedler flora strain ASF502.</title>
        <authorList>
            <person name="Miyake S."/>
            <person name="Soh M."/>
            <person name="Seedorf H."/>
        </authorList>
    </citation>
    <scope>NUCLEOTIDE SEQUENCE [LARGE SCALE GENOMIC DNA]</scope>
    <source>
        <strain evidence="1">DSM 106076</strain>
    </source>
</reference>
<comment type="caution">
    <text evidence="1">The sequence shown here is derived from an EMBL/GenBank/DDBJ whole genome shotgun (WGS) entry which is preliminary data.</text>
</comment>
<dbReference type="AlphaFoldDB" id="A0A3R8JQR7"/>
<evidence type="ECO:0000313" key="1">
    <source>
        <dbReference type="EMBL" id="RRK34019.1"/>
    </source>
</evidence>
<keyword evidence="2" id="KW-1185">Reference proteome</keyword>
<protein>
    <submittedName>
        <fullName evidence="1">Uncharacterized protein</fullName>
    </submittedName>
</protein>
<name>A0A3R8JQR7_9FIRM</name>